<accession>A0A9X1XI75</accession>
<gene>
    <name evidence="1" type="ORF">LCY76_22825</name>
</gene>
<reference evidence="1" key="1">
    <citation type="submission" date="2021-09" db="EMBL/GenBank/DDBJ databases">
        <title>Genome analysis of Fictibacillus sp. KIGAM418 isolated from marine sediment.</title>
        <authorList>
            <person name="Seo M.-J."/>
            <person name="Cho E.-S."/>
            <person name="Hwang C.Y."/>
        </authorList>
    </citation>
    <scope>NUCLEOTIDE SEQUENCE</scope>
    <source>
        <strain evidence="1">KIGAM418</strain>
    </source>
</reference>
<dbReference type="Proteomes" id="UP001139011">
    <property type="component" value="Unassembled WGS sequence"/>
</dbReference>
<organism evidence="1 2">
    <name type="scientific">Fictibacillus marinisediminis</name>
    <dbReference type="NCBI Taxonomy" id="2878389"/>
    <lineage>
        <taxon>Bacteria</taxon>
        <taxon>Bacillati</taxon>
        <taxon>Bacillota</taxon>
        <taxon>Bacilli</taxon>
        <taxon>Bacillales</taxon>
        <taxon>Fictibacillaceae</taxon>
        <taxon>Fictibacillus</taxon>
    </lineage>
</organism>
<evidence type="ECO:0000313" key="2">
    <source>
        <dbReference type="Proteomes" id="UP001139011"/>
    </source>
</evidence>
<keyword evidence="2" id="KW-1185">Reference proteome</keyword>
<dbReference type="AlphaFoldDB" id="A0A9X1XI75"/>
<sequence length="132" mass="15297">MKNNLEFALHDSSLNIDVNKFLETGKVYFNKTAAASQFDSSLKYNFKLKDSKKQVDYDPQQGNFFKHPMKVLMIDYVDDSVPYPRIYTNAIYGINQTLYGPSALALIETKSSLPFIGKERTIRRFAVYEYKK</sequence>
<name>A0A9X1XI75_9BACL</name>
<protein>
    <submittedName>
        <fullName evidence="1">Uncharacterized protein</fullName>
    </submittedName>
</protein>
<proteinExistence type="predicted"/>
<dbReference type="EMBL" id="JAIWJX010000004">
    <property type="protein sequence ID" value="MCK6259410.1"/>
    <property type="molecule type" value="Genomic_DNA"/>
</dbReference>
<evidence type="ECO:0000313" key="1">
    <source>
        <dbReference type="EMBL" id="MCK6259410.1"/>
    </source>
</evidence>
<dbReference type="RefSeq" id="WP_248254781.1">
    <property type="nucleotide sequence ID" value="NZ_JAIWJX010000004.1"/>
</dbReference>
<comment type="caution">
    <text evidence="1">The sequence shown here is derived from an EMBL/GenBank/DDBJ whole genome shotgun (WGS) entry which is preliminary data.</text>
</comment>